<keyword evidence="1 3" id="KW-0456">Lyase</keyword>
<feature type="chain" id="PRO_5018345982" description="Endolytic peptidoglycan transglycosylase RlpA" evidence="3">
    <location>
        <begin position="31"/>
        <end position="171"/>
    </location>
</feature>
<dbReference type="GO" id="GO:0000270">
    <property type="term" value="P:peptidoglycan metabolic process"/>
    <property type="evidence" value="ECO:0007669"/>
    <property type="project" value="UniProtKB-UniRule"/>
</dbReference>
<dbReference type="GO" id="GO:0008932">
    <property type="term" value="F:lytic endotransglycosylase activity"/>
    <property type="evidence" value="ECO:0007669"/>
    <property type="project" value="UniProtKB-UniRule"/>
</dbReference>
<dbReference type="NCBIfam" id="TIGR00413">
    <property type="entry name" value="rlpA"/>
    <property type="match status" value="1"/>
</dbReference>
<dbReference type="CDD" id="cd22268">
    <property type="entry name" value="DPBB_RlpA-like"/>
    <property type="match status" value="1"/>
</dbReference>
<comment type="function">
    <text evidence="3">Lytic transglycosylase with a strong preference for naked glycan strands that lack stem peptides.</text>
</comment>
<dbReference type="GO" id="GO:0071555">
    <property type="term" value="P:cell wall organization"/>
    <property type="evidence" value="ECO:0007669"/>
    <property type="project" value="UniProtKB-KW"/>
</dbReference>
<organism evidence="6 7">
    <name type="scientific">Caenibius tardaugens NBRC 16725</name>
    <dbReference type="NCBI Taxonomy" id="1219035"/>
    <lineage>
        <taxon>Bacteria</taxon>
        <taxon>Pseudomonadati</taxon>
        <taxon>Pseudomonadota</taxon>
        <taxon>Alphaproteobacteria</taxon>
        <taxon>Sphingomonadales</taxon>
        <taxon>Erythrobacteraceae</taxon>
        <taxon>Caenibius</taxon>
    </lineage>
</organism>
<comment type="similarity">
    <text evidence="3 4">Belongs to the RlpA family.</text>
</comment>
<dbReference type="EC" id="4.2.2.-" evidence="3"/>
<dbReference type="HAMAP" id="MF_02071">
    <property type="entry name" value="RlpA"/>
    <property type="match status" value="1"/>
</dbReference>
<feature type="domain" description="RlpA-like protein double-psi beta-barrel" evidence="5">
    <location>
        <begin position="79"/>
        <end position="165"/>
    </location>
</feature>
<evidence type="ECO:0000313" key="7">
    <source>
        <dbReference type="Proteomes" id="UP000016568"/>
    </source>
</evidence>
<evidence type="ECO:0000256" key="2">
    <source>
        <dbReference type="ARBA" id="ARBA00023316"/>
    </source>
</evidence>
<dbReference type="EMBL" id="BASZ01000002">
    <property type="protein sequence ID" value="GAD48360.1"/>
    <property type="molecule type" value="Genomic_DNA"/>
</dbReference>
<name>U2YJ13_9SPHN</name>
<evidence type="ECO:0000256" key="1">
    <source>
        <dbReference type="ARBA" id="ARBA00023239"/>
    </source>
</evidence>
<dbReference type="OrthoDB" id="9779128at2"/>
<keyword evidence="7" id="KW-1185">Reference proteome</keyword>
<dbReference type="InterPro" id="IPR009009">
    <property type="entry name" value="RlpA-like_DPBB"/>
</dbReference>
<dbReference type="InterPro" id="IPR036908">
    <property type="entry name" value="RlpA-like_sf"/>
</dbReference>
<dbReference type="AlphaFoldDB" id="U2YJ13"/>
<keyword evidence="3" id="KW-0732">Signal</keyword>
<sequence precursor="true">MLTTGRAMRLLPLIGTLAFATAGLSSSANGQDTRPAPEKIGPVMGLADIEAPRAITESAEIEEPAVAVAESAGEDLGSGMASYYGNELAGRRTASGERFNPRELTAAHRTLPFGSKVRVTNPRSGKSVVVRINDRGPFARSRTIDVSEAAARQIGLHAAGHGQVKLALLDR</sequence>
<dbReference type="Gene3D" id="2.40.40.10">
    <property type="entry name" value="RlpA-like domain"/>
    <property type="match status" value="1"/>
</dbReference>
<reference evidence="6 7" key="1">
    <citation type="submission" date="2013-09" db="EMBL/GenBank/DDBJ databases">
        <title>Whole genome shotgun sequence of Novosphingobium tardaugens NBRC 16725.</title>
        <authorList>
            <person name="Isaki S."/>
            <person name="Hosoyama A."/>
            <person name="Tsuchikane K."/>
            <person name="Katsumata H."/>
            <person name="Ando Y."/>
            <person name="Yamazaki S."/>
            <person name="Fujita N."/>
        </authorList>
    </citation>
    <scope>NUCLEOTIDE SEQUENCE [LARGE SCALE GENOMIC DNA]</scope>
    <source>
        <strain evidence="6 7">NBRC 16725</strain>
    </source>
</reference>
<dbReference type="PANTHER" id="PTHR34183">
    <property type="entry name" value="ENDOLYTIC PEPTIDOGLYCAN TRANSGLYCOSYLASE RLPA"/>
    <property type="match status" value="1"/>
</dbReference>
<evidence type="ECO:0000256" key="3">
    <source>
        <dbReference type="HAMAP-Rule" id="MF_02071"/>
    </source>
</evidence>
<dbReference type="Pfam" id="PF03330">
    <property type="entry name" value="DPBB_1"/>
    <property type="match status" value="1"/>
</dbReference>
<evidence type="ECO:0000256" key="4">
    <source>
        <dbReference type="RuleBase" id="RU003495"/>
    </source>
</evidence>
<dbReference type="eggNOG" id="COG0797">
    <property type="taxonomic scope" value="Bacteria"/>
</dbReference>
<evidence type="ECO:0000313" key="6">
    <source>
        <dbReference type="EMBL" id="GAD48360.1"/>
    </source>
</evidence>
<dbReference type="RefSeq" id="WP_021689267.1">
    <property type="nucleotide sequence ID" value="NZ_BASZ01000002.1"/>
</dbReference>
<protein>
    <recommendedName>
        <fullName evidence="3">Endolytic peptidoglycan transglycosylase RlpA</fullName>
        <ecNumber evidence="3">4.2.2.-</ecNumber>
    </recommendedName>
</protein>
<dbReference type="KEGG" id="ntd:EGO55_01760"/>
<keyword evidence="2 3" id="KW-0961">Cell wall biogenesis/degradation</keyword>
<dbReference type="PANTHER" id="PTHR34183:SF8">
    <property type="entry name" value="ENDOLYTIC PEPTIDOGLYCAN TRANSGLYCOSYLASE RLPA-RELATED"/>
    <property type="match status" value="1"/>
</dbReference>
<dbReference type="InterPro" id="IPR034718">
    <property type="entry name" value="RlpA"/>
</dbReference>
<dbReference type="SUPFAM" id="SSF50685">
    <property type="entry name" value="Barwin-like endoglucanases"/>
    <property type="match status" value="1"/>
</dbReference>
<proteinExistence type="inferred from homology"/>
<feature type="signal peptide" evidence="3">
    <location>
        <begin position="1"/>
        <end position="30"/>
    </location>
</feature>
<dbReference type="Proteomes" id="UP000016568">
    <property type="component" value="Unassembled WGS sequence"/>
</dbReference>
<accession>U2YJ13</accession>
<dbReference type="InterPro" id="IPR012997">
    <property type="entry name" value="RplA"/>
</dbReference>
<evidence type="ECO:0000259" key="5">
    <source>
        <dbReference type="Pfam" id="PF03330"/>
    </source>
</evidence>
<comment type="caution">
    <text evidence="6">The sequence shown here is derived from an EMBL/GenBank/DDBJ whole genome shotgun (WGS) entry which is preliminary data.</text>
</comment>
<gene>
    <name evidence="3" type="primary">rlpA</name>
    <name evidence="6" type="ORF">NT2_02_04430</name>
</gene>